<gene>
    <name evidence="2" type="ORF">CLPA_c11660</name>
    <name evidence="3" type="ORF">CP6013_01986</name>
</gene>
<dbReference type="PATRIC" id="fig|1262449.3.peg.3974"/>
<dbReference type="EMBL" id="JPGY02000001">
    <property type="protein sequence ID" value="KRU12738.1"/>
    <property type="molecule type" value="Genomic_DNA"/>
</dbReference>
<dbReference type="AlphaFoldDB" id="A0A0H3J0A7"/>
<dbReference type="InterPro" id="IPR029063">
    <property type="entry name" value="SAM-dependent_MTases_sf"/>
</dbReference>
<organism evidence="2 5">
    <name type="scientific">Clostridium pasteurianum DSM 525 = ATCC 6013</name>
    <dbReference type="NCBI Taxonomy" id="1262449"/>
    <lineage>
        <taxon>Bacteria</taxon>
        <taxon>Bacillati</taxon>
        <taxon>Bacillota</taxon>
        <taxon>Clostridia</taxon>
        <taxon>Eubacteriales</taxon>
        <taxon>Clostridiaceae</taxon>
        <taxon>Clostridium</taxon>
    </lineage>
</organism>
<name>A0A0H3J0A7_CLOPA</name>
<dbReference type="SUPFAM" id="SSF53335">
    <property type="entry name" value="S-adenosyl-L-methionine-dependent methyltransferases"/>
    <property type="match status" value="1"/>
</dbReference>
<keyword evidence="5" id="KW-1185">Reference proteome</keyword>
<dbReference type="GeneID" id="93073352"/>
<dbReference type="Gene3D" id="3.40.50.150">
    <property type="entry name" value="Vaccinia Virus protein VP39"/>
    <property type="match status" value="1"/>
</dbReference>
<evidence type="ECO:0000313" key="2">
    <source>
        <dbReference type="EMBL" id="AJA51254.1"/>
    </source>
</evidence>
<dbReference type="PANTHER" id="PTHR44068:SF11">
    <property type="entry name" value="GERANYL DIPHOSPHATE 2-C-METHYLTRANSFERASE"/>
    <property type="match status" value="1"/>
</dbReference>
<reference evidence="3" key="2">
    <citation type="submission" date="2015-10" db="EMBL/GenBank/DDBJ databases">
        <title>Improved Draft Genome Sequence of Clostridium pasteurianum Strain ATCC 6013 (DSM 525) Using a Hybrid Next-Generation Sequencing Approach.</title>
        <authorList>
            <person name="Pyne M.E."/>
            <person name="Utturkar S.M."/>
            <person name="Brown S.D."/>
            <person name="Moo-Young M."/>
            <person name="Chung D.A."/>
            <person name="Chou P.C."/>
        </authorList>
    </citation>
    <scope>NUCLEOTIDE SEQUENCE</scope>
    <source>
        <strain evidence="3">ATCC 6013</strain>
    </source>
</reference>
<dbReference type="InterPro" id="IPR041698">
    <property type="entry name" value="Methyltransf_25"/>
</dbReference>
<reference evidence="2 5" key="1">
    <citation type="journal article" date="2015" name="Genome Announc.">
        <title>Complete Genome Sequence of the Nitrogen-Fixing and Solvent-Producing Clostridium pasteurianum DSM 525.</title>
        <authorList>
            <person name="Poehlein A."/>
            <person name="Grosse-Honebrink A."/>
            <person name="Zhang Y."/>
            <person name="Minton N.P."/>
            <person name="Daniel R."/>
        </authorList>
    </citation>
    <scope>NUCLEOTIDE SEQUENCE [LARGE SCALE GENOMIC DNA]</scope>
    <source>
        <strain evidence="2">DSM 525</strain>
        <strain evidence="5">DSM 525 / ATCC 6013</strain>
    </source>
</reference>
<dbReference type="KEGG" id="cpat:CLPA_c11660"/>
<dbReference type="PANTHER" id="PTHR44068">
    <property type="entry name" value="ZGC:194242"/>
    <property type="match status" value="1"/>
</dbReference>
<dbReference type="Proteomes" id="UP000028042">
    <property type="component" value="Unassembled WGS sequence"/>
</dbReference>
<dbReference type="Proteomes" id="UP000030905">
    <property type="component" value="Chromosome"/>
</dbReference>
<dbReference type="InterPro" id="IPR050447">
    <property type="entry name" value="Erg6_SMT_methyltransf"/>
</dbReference>
<dbReference type="GO" id="GO:0008168">
    <property type="term" value="F:methyltransferase activity"/>
    <property type="evidence" value="ECO:0007669"/>
    <property type="project" value="UniProtKB-KW"/>
</dbReference>
<reference evidence="3 4" key="3">
    <citation type="journal article" name="Genome Announc.">
        <title>Improved Draft Genome Sequence of Clostridium pasteurianum Strain ATCC 6013 (DSM 525) Using a Hybrid Next-Generation Sequencing Approach.</title>
        <authorList>
            <person name="Pyne M.E."/>
            <person name="Utturkar S."/>
            <person name="Brown S.D."/>
            <person name="Moo-Young M."/>
            <person name="Chung D.A."/>
            <person name="Chou C.P."/>
        </authorList>
    </citation>
    <scope>NUCLEOTIDE SEQUENCE [LARGE SCALE GENOMIC DNA]</scope>
    <source>
        <strain evidence="3 4">ATCC 6013</strain>
    </source>
</reference>
<dbReference type="EMBL" id="CP009268">
    <property type="protein sequence ID" value="AJA51254.1"/>
    <property type="molecule type" value="Genomic_DNA"/>
</dbReference>
<dbReference type="KEGG" id="cpae:CPAST_c11660"/>
<evidence type="ECO:0000313" key="3">
    <source>
        <dbReference type="EMBL" id="KRU12738.1"/>
    </source>
</evidence>
<keyword evidence="2" id="KW-0808">Transferase</keyword>
<dbReference type="Pfam" id="PF13649">
    <property type="entry name" value="Methyltransf_25"/>
    <property type="match status" value="1"/>
</dbReference>
<protein>
    <submittedName>
        <fullName evidence="2 3">Methyltransferase</fullName>
    </submittedName>
</protein>
<evidence type="ECO:0000259" key="1">
    <source>
        <dbReference type="Pfam" id="PF13649"/>
    </source>
</evidence>
<accession>A0A0H3J0A7</accession>
<dbReference type="RefSeq" id="WP_003448150.1">
    <property type="nucleotide sequence ID" value="NZ_ANZB01000020.1"/>
</dbReference>
<evidence type="ECO:0000313" key="4">
    <source>
        <dbReference type="Proteomes" id="UP000028042"/>
    </source>
</evidence>
<proteinExistence type="predicted"/>
<dbReference type="GO" id="GO:0032259">
    <property type="term" value="P:methylation"/>
    <property type="evidence" value="ECO:0007669"/>
    <property type="project" value="UniProtKB-KW"/>
</dbReference>
<dbReference type="CDD" id="cd02440">
    <property type="entry name" value="AdoMet_MTases"/>
    <property type="match status" value="1"/>
</dbReference>
<dbReference type="eggNOG" id="COG2230">
    <property type="taxonomic scope" value="Bacteria"/>
</dbReference>
<keyword evidence="2" id="KW-0489">Methyltransferase</keyword>
<evidence type="ECO:0000313" key="5">
    <source>
        <dbReference type="Proteomes" id="UP000030905"/>
    </source>
</evidence>
<sequence length="237" mass="27217">MKYLKSKKYDTKFIRENMMGPNSIKILEELMNEVNLKSDMRVLDLGCGRGLTSIFLAKEFGVQVFAADLWISATDNYNRFKKLELENSIIPIHSDATKLPFADEYFDAVISVDAYHYFGSNNQYFDSYLAPLIKKGGTIAIGIPGMKKEIIGEVPEEMKPYWPEEALATWNSCNWWKKIFEQSENIDICSIKEMIGFKEPWNDWLACENEFAIGDRAMLKADGGRYMNLISIIGKKK</sequence>
<feature type="domain" description="Methyltransferase" evidence="1">
    <location>
        <begin position="42"/>
        <end position="125"/>
    </location>
</feature>